<dbReference type="Pfam" id="PF05686">
    <property type="entry name" value="Glyco_transf_90"/>
    <property type="match status" value="1"/>
</dbReference>
<accession>A0AAV6LNC6</accession>
<dbReference type="InterPro" id="IPR006598">
    <property type="entry name" value="CAP10"/>
</dbReference>
<organism evidence="3 4">
    <name type="scientific">Rhododendron griersonianum</name>
    <dbReference type="NCBI Taxonomy" id="479676"/>
    <lineage>
        <taxon>Eukaryota</taxon>
        <taxon>Viridiplantae</taxon>
        <taxon>Streptophyta</taxon>
        <taxon>Embryophyta</taxon>
        <taxon>Tracheophyta</taxon>
        <taxon>Spermatophyta</taxon>
        <taxon>Magnoliopsida</taxon>
        <taxon>eudicotyledons</taxon>
        <taxon>Gunneridae</taxon>
        <taxon>Pentapetalae</taxon>
        <taxon>asterids</taxon>
        <taxon>Ericales</taxon>
        <taxon>Ericaceae</taxon>
        <taxon>Ericoideae</taxon>
        <taxon>Rhodoreae</taxon>
        <taxon>Rhododendron</taxon>
    </lineage>
</organism>
<dbReference type="PANTHER" id="PTHR12203">
    <property type="entry name" value="KDEL LYS-ASP-GLU-LEU CONTAINING - RELATED"/>
    <property type="match status" value="1"/>
</dbReference>
<evidence type="ECO:0000313" key="4">
    <source>
        <dbReference type="Proteomes" id="UP000823749"/>
    </source>
</evidence>
<protein>
    <recommendedName>
        <fullName evidence="2">Glycosyl transferase CAP10 domain-containing protein</fullName>
    </recommendedName>
</protein>
<comment type="caution">
    <text evidence="3">The sequence shown here is derived from an EMBL/GenBank/DDBJ whole genome shotgun (WGS) entry which is preliminary data.</text>
</comment>
<proteinExistence type="predicted"/>
<feature type="domain" description="Glycosyl transferase CAP10" evidence="2">
    <location>
        <begin position="169"/>
        <end position="418"/>
    </location>
</feature>
<dbReference type="InterPro" id="IPR051091">
    <property type="entry name" value="O-Glucosyltr/Glycosyltrsf_90"/>
</dbReference>
<reference evidence="3" key="1">
    <citation type="submission" date="2020-08" db="EMBL/GenBank/DDBJ databases">
        <title>Plant Genome Project.</title>
        <authorList>
            <person name="Zhang R.-G."/>
        </authorList>
    </citation>
    <scope>NUCLEOTIDE SEQUENCE</scope>
    <source>
        <strain evidence="3">WSP0</strain>
        <tissue evidence="3">Leaf</tissue>
    </source>
</reference>
<dbReference type="EMBL" id="JACTNZ010000001">
    <property type="protein sequence ID" value="KAG5565743.1"/>
    <property type="molecule type" value="Genomic_DNA"/>
</dbReference>
<keyword evidence="1" id="KW-0472">Membrane</keyword>
<dbReference type="AlphaFoldDB" id="A0AAV6LNC6"/>
<keyword evidence="1" id="KW-0812">Transmembrane</keyword>
<keyword evidence="1" id="KW-1133">Transmembrane helix</keyword>
<feature type="transmembrane region" description="Helical" evidence="1">
    <location>
        <begin position="24"/>
        <end position="45"/>
    </location>
</feature>
<evidence type="ECO:0000259" key="2">
    <source>
        <dbReference type="SMART" id="SM00672"/>
    </source>
</evidence>
<evidence type="ECO:0000313" key="3">
    <source>
        <dbReference type="EMBL" id="KAG5565743.1"/>
    </source>
</evidence>
<keyword evidence="4" id="KW-1185">Reference proteome</keyword>
<dbReference type="PANTHER" id="PTHR12203:SF108">
    <property type="entry name" value="O-GLUCOSYLTRANSFERASE RUMI HOMOLOG"/>
    <property type="match status" value="1"/>
</dbReference>
<sequence>MLQVMGVNCGPNLIEQLKNLKNGVSARVIIFSIILLTGAFISIHWSDVSITGASFLNTVMPTTRSGTSPMKINCNITTCPAHDQVTNKTFGSSAEECPEYFKWIHEDLRPWKDTGITLEMVESADKLAYIRIVVVKGRVYLKKFKWVFQTRDVFNIWGILQLLRLYPGELPDLDIMFECGDMPVIKKSAYKGSEAAKIPPMFHYCGSDSTFDITFPDWSFWGWPELQIKPWENLEKELQEGNYKVKWKERVPYAYWKGNIWTGRVRQDLLKCNVSKKPDSGALIYHVDWQHEEQKKFKNTNLASQCNHRYKIYAEGNAWSVSEKYILACDSMSLLITPHYYDFFTRSLIPTIHYWPVSEKDKCRSITFAVNWGNNHTQEAQEIGKAGSKFLQEELKMKHVYDYMFHLLYRYGKLLKYQPTVPEGAAEMCLESMVCGGRGLEKTYMFDSMVKGPSDSSPCIMPEPFDSATLQAFIERKANLTKQVEKWEVGKSK</sequence>
<dbReference type="SMART" id="SM00672">
    <property type="entry name" value="CAP10"/>
    <property type="match status" value="1"/>
</dbReference>
<gene>
    <name evidence="3" type="ORF">RHGRI_001609</name>
</gene>
<name>A0AAV6LNC6_9ERIC</name>
<evidence type="ECO:0000256" key="1">
    <source>
        <dbReference type="SAM" id="Phobius"/>
    </source>
</evidence>
<dbReference type="Proteomes" id="UP000823749">
    <property type="component" value="Chromosome 1"/>
</dbReference>